<evidence type="ECO:0000256" key="1">
    <source>
        <dbReference type="ARBA" id="ARBA00022741"/>
    </source>
</evidence>
<dbReference type="CDD" id="cd07302">
    <property type="entry name" value="CHD"/>
    <property type="match status" value="1"/>
</dbReference>
<name>A0ABS1EXI5_9PROT</name>
<evidence type="ECO:0000313" key="5">
    <source>
        <dbReference type="EMBL" id="MBK1835854.1"/>
    </source>
</evidence>
<dbReference type="SUPFAM" id="SSF48452">
    <property type="entry name" value="TPR-like"/>
    <property type="match status" value="1"/>
</dbReference>
<dbReference type="SMART" id="SM00028">
    <property type="entry name" value="TPR"/>
    <property type="match status" value="3"/>
</dbReference>
<feature type="domain" description="Guanylate cyclase" evidence="4">
    <location>
        <begin position="34"/>
        <end position="160"/>
    </location>
</feature>
<keyword evidence="2" id="KW-0067">ATP-binding</keyword>
<dbReference type="Proteomes" id="UP000652760">
    <property type="component" value="Unassembled WGS sequence"/>
</dbReference>
<dbReference type="InterPro" id="IPR041664">
    <property type="entry name" value="AAA_16"/>
</dbReference>
<dbReference type="Gene3D" id="3.30.70.1230">
    <property type="entry name" value="Nucleotide cyclase"/>
    <property type="match status" value="1"/>
</dbReference>
<dbReference type="InterPro" id="IPR001054">
    <property type="entry name" value="A/G_cyclase"/>
</dbReference>
<dbReference type="InterPro" id="IPR027417">
    <property type="entry name" value="P-loop_NTPase"/>
</dbReference>
<dbReference type="Gene3D" id="1.25.40.10">
    <property type="entry name" value="Tetratricopeptide repeat domain"/>
    <property type="match status" value="2"/>
</dbReference>
<gene>
    <name evidence="5" type="ORF">JHL17_00370</name>
</gene>
<dbReference type="InterPro" id="IPR019734">
    <property type="entry name" value="TPR_rpt"/>
</dbReference>
<evidence type="ECO:0000256" key="2">
    <source>
        <dbReference type="ARBA" id="ARBA00022840"/>
    </source>
</evidence>
<dbReference type="SMART" id="SM00044">
    <property type="entry name" value="CYCc"/>
    <property type="match status" value="1"/>
</dbReference>
<dbReference type="PANTHER" id="PTHR16305">
    <property type="entry name" value="TESTICULAR SOLUBLE ADENYLYL CYCLASE"/>
    <property type="match status" value="1"/>
</dbReference>
<dbReference type="PROSITE" id="PS50125">
    <property type="entry name" value="GUANYLATE_CYCLASE_2"/>
    <property type="match status" value="1"/>
</dbReference>
<dbReference type="Pfam" id="PF13191">
    <property type="entry name" value="AAA_16"/>
    <property type="match status" value="1"/>
</dbReference>
<dbReference type="Pfam" id="PF00211">
    <property type="entry name" value="Guanylate_cyc"/>
    <property type="match status" value="1"/>
</dbReference>
<comment type="caution">
    <text evidence="5">The sequence shown here is derived from an EMBL/GenBank/DDBJ whole genome shotgun (WGS) entry which is preliminary data.</text>
</comment>
<evidence type="ECO:0000259" key="4">
    <source>
        <dbReference type="PROSITE" id="PS50125"/>
    </source>
</evidence>
<dbReference type="EMBL" id="JAENHM010000001">
    <property type="protein sequence ID" value="MBK1835854.1"/>
    <property type="molecule type" value="Genomic_DNA"/>
</dbReference>
<dbReference type="SUPFAM" id="SSF55073">
    <property type="entry name" value="Nucleotide cyclase"/>
    <property type="match status" value="1"/>
</dbReference>
<evidence type="ECO:0000256" key="3">
    <source>
        <dbReference type="SAM" id="MobiDB-lite"/>
    </source>
</evidence>
<proteinExistence type="predicted"/>
<protein>
    <submittedName>
        <fullName evidence="5">AAA family ATPase</fullName>
    </submittedName>
</protein>
<reference evidence="6" key="1">
    <citation type="submission" date="2021-01" db="EMBL/GenBank/DDBJ databases">
        <title>Genome public.</title>
        <authorList>
            <person name="Liu C."/>
            <person name="Sun Q."/>
        </authorList>
    </citation>
    <scope>NUCLEOTIDE SEQUENCE [LARGE SCALE GENOMIC DNA]</scope>
    <source>
        <strain evidence="6">YIM B02556</strain>
    </source>
</reference>
<evidence type="ECO:0000313" key="6">
    <source>
        <dbReference type="Proteomes" id="UP000652760"/>
    </source>
</evidence>
<dbReference type="InterPro" id="IPR029787">
    <property type="entry name" value="Nucleotide_cyclase"/>
</dbReference>
<dbReference type="InterPro" id="IPR011990">
    <property type="entry name" value="TPR-like_helical_dom_sf"/>
</dbReference>
<keyword evidence="6" id="KW-1185">Reference proteome</keyword>
<accession>A0ABS1EXI5</accession>
<dbReference type="RefSeq" id="WP_200190069.1">
    <property type="nucleotide sequence ID" value="NZ_JAENHM010000001.1"/>
</dbReference>
<keyword evidence="1" id="KW-0547">Nucleotide-binding</keyword>
<organism evidence="5 6">
    <name type="scientific">Azospirillum endophyticum</name>
    <dbReference type="NCBI Taxonomy" id="2800326"/>
    <lineage>
        <taxon>Bacteria</taxon>
        <taxon>Pseudomonadati</taxon>
        <taxon>Pseudomonadota</taxon>
        <taxon>Alphaproteobacteria</taxon>
        <taxon>Rhodospirillales</taxon>
        <taxon>Azospirillaceae</taxon>
        <taxon>Azospirillum</taxon>
    </lineage>
</organism>
<sequence length="1060" mass="116097">MADTMLSVATDEGRPWQEASRLPGDKPRERKVVTAMFVDIVRSSAMVAGRDPEDADDLLLSILNRVTEAVPRFEGTVTQMLGDGFLATFGAPGAKEDHALRACLAAQDILSSTRDEQGRPIFHIRIGISSGDAVAHVMTNGLWTDYRAVGECVHMAAKLQQRAASDTAQLSRDTLDLIPVGVAVRPMGSLRLSDEVEPIPAFLLDGARAVRRTATDLLSATDAPYVGREREVAALFAITASVEAGNPTQLLLQGEAGIGKSRLVGEFLRAPRSRRWTLLQWPQMPIRRLADPEDLEAVALSLAEQVAGCACDEGIGWVCEAARRRSGSLAGDAVRALFGRPGLDPLWGGLDAAQRLSLAIEGLVGATLELAAPIPPDDGHGMAGKPSGSALVGRPLLVLVEDAHWARPVMVRLLDRLAEALPWSGSRLLLLATRRPPPLGPESQEQGWSGRPGGQRIDLGMLSPEQVQNFLAHWLGPDWSLVELKAQVATRCQGVPLYLEEVLRTLEASNAIEGTPGAYRLIDPLVVHKLPRTLHALLAERMDLMTLERRRLLMNAAVIGITFDVGLLQALTGLSVPILSDCLAYLERAGFVLRTRLLPNLEYSFKHALIQEVAYATLTKSDRRALHTRVLEALRHRRDHDLPNRLDLLAHHAFMAENWPAAHLFGRRAGVRAELRSRLEDASWHYRNALKALDRYPDRPRKPLQRIDTSIALSRARMPRGFTDTGQLLEEARDLSLSVGDPRRYARASSMLAAVEWSNGNIDRAVQFIREGLRANDGSFDRRTQIQLLGRLGGILAEKGLYLEGCNVLRSARKMLPENCLHERFGLAVIGKVGVCANLARNCAEVGLEREALSNAINAVESADASNHNFSRLYAYEHIGWTYLLLGEPSKSISYLETAHDLCESTHSKLHKPFLMGAVAYANALTGRVTEGLSLFQEALAIAEQERVNAYISQVHLWLAETHLLTGGREQAMKQAALVRRLASSSGRIGYLAKAEALEAEVAFIMSKGEGPRRALGLAERNARLLSLVRVADRCAKLLNGRDIAIESRGTDFRSVSWHG</sequence>
<dbReference type="PANTHER" id="PTHR16305:SF28">
    <property type="entry name" value="GUANYLATE CYCLASE DOMAIN-CONTAINING PROTEIN"/>
    <property type="match status" value="1"/>
</dbReference>
<dbReference type="SUPFAM" id="SSF52540">
    <property type="entry name" value="P-loop containing nucleoside triphosphate hydrolases"/>
    <property type="match status" value="1"/>
</dbReference>
<feature type="region of interest" description="Disordered" evidence="3">
    <location>
        <begin position="1"/>
        <end position="25"/>
    </location>
</feature>